<proteinExistence type="predicted"/>
<protein>
    <submittedName>
        <fullName evidence="1">Uncharacterized protein</fullName>
    </submittedName>
</protein>
<name>A0A8S5NVH4_9CAUD</name>
<accession>A0A8S5NVH4</accession>
<dbReference type="EMBL" id="BK015262">
    <property type="protein sequence ID" value="DAD98439.1"/>
    <property type="molecule type" value="Genomic_DNA"/>
</dbReference>
<evidence type="ECO:0000313" key="1">
    <source>
        <dbReference type="EMBL" id="DAD98439.1"/>
    </source>
</evidence>
<reference evidence="1" key="1">
    <citation type="journal article" date="2021" name="Proc. Natl. Acad. Sci. U.S.A.">
        <title>A Catalog of Tens of Thousands of Viruses from Human Metagenomes Reveals Hidden Associations with Chronic Diseases.</title>
        <authorList>
            <person name="Tisza M.J."/>
            <person name="Buck C.B."/>
        </authorList>
    </citation>
    <scope>NUCLEOTIDE SEQUENCE</scope>
    <source>
        <strain evidence="1">CtQLz13</strain>
    </source>
</reference>
<organism evidence="1">
    <name type="scientific">Siphoviridae sp. ctQLz13</name>
    <dbReference type="NCBI Taxonomy" id="2825492"/>
    <lineage>
        <taxon>Viruses</taxon>
        <taxon>Duplodnaviria</taxon>
        <taxon>Heunggongvirae</taxon>
        <taxon>Uroviricota</taxon>
        <taxon>Caudoviricetes</taxon>
    </lineage>
</organism>
<sequence length="175" mass="20032">MLRMLLILFVVVYIGSIISSINKSLKMKKCIDILLSFLNSATLSRTGTLVNKNNFDEALDNLLYHYPVICKFRNIYDPSLSYGEDPVETYIAASNLYNSFLMRQNFLTNNFYQSLNPINALKKFATLPSTFLKFFGINLGTYSARIFNFISWIATCAFKLCQSEIKAFLISLLNH</sequence>